<name>A0A8S1L2R1_PARPR</name>
<evidence type="ECO:0000256" key="2">
    <source>
        <dbReference type="SAM" id="MobiDB-lite"/>
    </source>
</evidence>
<evidence type="ECO:0000313" key="3">
    <source>
        <dbReference type="EMBL" id="CAD8058976.1"/>
    </source>
</evidence>
<dbReference type="EMBL" id="CAJJDM010000027">
    <property type="protein sequence ID" value="CAD8058976.1"/>
    <property type="molecule type" value="Genomic_DNA"/>
</dbReference>
<feature type="coiled-coil region" evidence="1">
    <location>
        <begin position="44"/>
        <end position="134"/>
    </location>
</feature>
<proteinExistence type="predicted"/>
<protein>
    <submittedName>
        <fullName evidence="3">Uncharacterized protein</fullName>
    </submittedName>
</protein>
<reference evidence="3" key="1">
    <citation type="submission" date="2021-01" db="EMBL/GenBank/DDBJ databases">
        <authorList>
            <consortium name="Genoscope - CEA"/>
            <person name="William W."/>
        </authorList>
    </citation>
    <scope>NUCLEOTIDE SEQUENCE</scope>
</reference>
<dbReference type="Proteomes" id="UP000688137">
    <property type="component" value="Unassembled WGS sequence"/>
</dbReference>
<feature type="region of interest" description="Disordered" evidence="2">
    <location>
        <begin position="1"/>
        <end position="24"/>
    </location>
</feature>
<dbReference type="OMA" id="TGENFHQ"/>
<evidence type="ECO:0000256" key="1">
    <source>
        <dbReference type="SAM" id="Coils"/>
    </source>
</evidence>
<accession>A0A8S1L2R1</accession>
<sequence>MNYKDADPEGSVCSQPTASQTGENFHQKKVTFARSKHVTKCSNCQLQDVQLKKMAEQIQNIEEQLISFQQQIDEKNQQNKKQKQKQEELLIELQIISEKHHQELINNGILQKQNIELRKEILKLEQDISKVECQNLEPIKRTSEQKFIESLIQMFMSFHQKVQFPTKPQLKQVWKWLKQIVSEYAILKQKELLLHK</sequence>
<comment type="caution">
    <text evidence="3">The sequence shown here is derived from an EMBL/GenBank/DDBJ whole genome shotgun (WGS) entry which is preliminary data.</text>
</comment>
<feature type="compositionally biased region" description="Polar residues" evidence="2">
    <location>
        <begin position="12"/>
        <end position="24"/>
    </location>
</feature>
<evidence type="ECO:0000313" key="4">
    <source>
        <dbReference type="Proteomes" id="UP000688137"/>
    </source>
</evidence>
<dbReference type="AlphaFoldDB" id="A0A8S1L2R1"/>
<gene>
    <name evidence="3" type="ORF">PPRIM_AZ9-3.1.T0280156</name>
</gene>
<organism evidence="3 4">
    <name type="scientific">Paramecium primaurelia</name>
    <dbReference type="NCBI Taxonomy" id="5886"/>
    <lineage>
        <taxon>Eukaryota</taxon>
        <taxon>Sar</taxon>
        <taxon>Alveolata</taxon>
        <taxon>Ciliophora</taxon>
        <taxon>Intramacronucleata</taxon>
        <taxon>Oligohymenophorea</taxon>
        <taxon>Peniculida</taxon>
        <taxon>Parameciidae</taxon>
        <taxon>Paramecium</taxon>
    </lineage>
</organism>
<keyword evidence="4" id="KW-1185">Reference proteome</keyword>
<keyword evidence="1" id="KW-0175">Coiled coil</keyword>